<dbReference type="EMBL" id="MORL01000024">
    <property type="protein sequence ID" value="OIN56316.1"/>
    <property type="molecule type" value="Genomic_DNA"/>
</dbReference>
<comment type="caution">
    <text evidence="2">The sequence shown here is derived from an EMBL/GenBank/DDBJ whole genome shotgun (WGS) entry which is preliminary data.</text>
</comment>
<evidence type="ECO:0000313" key="2">
    <source>
        <dbReference type="EMBL" id="OIN56316.1"/>
    </source>
</evidence>
<keyword evidence="3" id="KW-1185">Reference proteome</keyword>
<dbReference type="GO" id="GO:0003677">
    <property type="term" value="F:DNA binding"/>
    <property type="evidence" value="ECO:0007669"/>
    <property type="project" value="InterPro"/>
</dbReference>
<reference evidence="2 3" key="1">
    <citation type="submission" date="2016-10" db="EMBL/GenBank/DDBJ databases">
        <title>Arsenicibacter rosenii gen. nov., sp. nov., an efficient arsenic-methylating bacterium isolated from an arsenic-contaminated paddy soil.</title>
        <authorList>
            <person name="Huang K."/>
        </authorList>
    </citation>
    <scope>NUCLEOTIDE SEQUENCE [LARGE SCALE GENOMIC DNA]</scope>
    <source>
        <strain evidence="2 3">SM-1</strain>
    </source>
</reference>
<dbReference type="Pfam" id="PF12728">
    <property type="entry name" value="HTH_17"/>
    <property type="match status" value="1"/>
</dbReference>
<protein>
    <recommendedName>
        <fullName evidence="1">Helix-turn-helix domain-containing protein</fullName>
    </recommendedName>
</protein>
<dbReference type="InterPro" id="IPR009061">
    <property type="entry name" value="DNA-bd_dom_put_sf"/>
</dbReference>
<accession>A0A1S2VDM8</accession>
<dbReference type="NCBIfam" id="TIGR01764">
    <property type="entry name" value="excise"/>
    <property type="match status" value="1"/>
</dbReference>
<dbReference type="Proteomes" id="UP000181790">
    <property type="component" value="Unassembled WGS sequence"/>
</dbReference>
<organism evidence="2 3">
    <name type="scientific">Arsenicibacter rosenii</name>
    <dbReference type="NCBI Taxonomy" id="1750698"/>
    <lineage>
        <taxon>Bacteria</taxon>
        <taxon>Pseudomonadati</taxon>
        <taxon>Bacteroidota</taxon>
        <taxon>Cytophagia</taxon>
        <taxon>Cytophagales</taxon>
        <taxon>Spirosomataceae</taxon>
        <taxon>Arsenicibacter</taxon>
    </lineage>
</organism>
<dbReference type="InterPro" id="IPR010093">
    <property type="entry name" value="SinI_DNA-bd"/>
</dbReference>
<proteinExistence type="predicted"/>
<evidence type="ECO:0000313" key="3">
    <source>
        <dbReference type="Proteomes" id="UP000181790"/>
    </source>
</evidence>
<dbReference type="RefSeq" id="WP_071505988.1">
    <property type="nucleotide sequence ID" value="NZ_MORL01000024.1"/>
</dbReference>
<sequence>MLIAIDEAILKKLIITLEGTSTMLQLLRTKMEEDRPMTYEDAAKYLSVSVSTVKNYVNRGWIAATRIKTGHKDNDVFVRILRSDLDDFLRKGRVEARL</sequence>
<dbReference type="InterPro" id="IPR041657">
    <property type="entry name" value="HTH_17"/>
</dbReference>
<dbReference type="SUPFAM" id="SSF46955">
    <property type="entry name" value="Putative DNA-binding domain"/>
    <property type="match status" value="1"/>
</dbReference>
<evidence type="ECO:0000259" key="1">
    <source>
        <dbReference type="Pfam" id="PF12728"/>
    </source>
</evidence>
<name>A0A1S2VDM8_9BACT</name>
<dbReference type="AlphaFoldDB" id="A0A1S2VDM8"/>
<gene>
    <name evidence="2" type="ORF">BLX24_25110</name>
</gene>
<feature type="domain" description="Helix-turn-helix" evidence="1">
    <location>
        <begin position="37"/>
        <end position="92"/>
    </location>
</feature>